<protein>
    <submittedName>
        <fullName evidence="3">TENX-like protein</fullName>
    </submittedName>
</protein>
<dbReference type="InterPro" id="IPR000742">
    <property type="entry name" value="EGF"/>
</dbReference>
<sequence>MSTQNATVDCKLCGGDYDNIIWPSLSQDCPPCECCVKGTECLFHTLFSVDSYCNDGCIDGFKSPQCQKSCSNRGCMSCTTDTTCSWCYDGYMLLDGQCTSICPSTCKTCTSNTSCTSCYDGYHGDQCQHSCPSNCDTCTASTSCSSCRDPNFTGGKCDRCVNGKYGSECELDCPVNCLSCESATNCTECKKGFIGIGVQCLLRSDCPENCIGYKCDSTGKCDSCKDGFYGEFCMMTCSENCIDGTCYRNGICDACRDGFQGTFCNITCQQNCKQCHQDNGSCNICENQAWGRECSRKCSSTCQIDTTSMTTCDIVSGECKFGCVSGSHGPYCELICDQRCGESRDGIKACRQRDGFCAEGCKRGYRFEVAGCLPVTDKPWDESSVLTVGVLGGMIGLLIIALAVAIGRHVIAQKDNFKEIKLDEEARTYEEIPEQTDQPKYQNVNTNNYDMLFANSSF</sequence>
<gene>
    <name evidence="3" type="ORF">MAR_031026</name>
</gene>
<proteinExistence type="predicted"/>
<name>A0ABY7F2L1_MYAAR</name>
<feature type="domain" description="EGF-like" evidence="2">
    <location>
        <begin position="101"/>
        <end position="128"/>
    </location>
</feature>
<feature type="domain" description="EGF-like" evidence="2">
    <location>
        <begin position="168"/>
        <end position="201"/>
    </location>
</feature>
<feature type="domain" description="EGF-like" evidence="2">
    <location>
        <begin position="205"/>
        <end position="234"/>
    </location>
</feature>
<organism evidence="3 4">
    <name type="scientific">Mya arenaria</name>
    <name type="common">Soft-shell clam</name>
    <dbReference type="NCBI Taxonomy" id="6604"/>
    <lineage>
        <taxon>Eukaryota</taxon>
        <taxon>Metazoa</taxon>
        <taxon>Spiralia</taxon>
        <taxon>Lophotrochozoa</taxon>
        <taxon>Mollusca</taxon>
        <taxon>Bivalvia</taxon>
        <taxon>Autobranchia</taxon>
        <taxon>Heteroconchia</taxon>
        <taxon>Euheterodonta</taxon>
        <taxon>Imparidentia</taxon>
        <taxon>Neoheterodontei</taxon>
        <taxon>Myida</taxon>
        <taxon>Myoidea</taxon>
        <taxon>Myidae</taxon>
        <taxon>Mya</taxon>
    </lineage>
</organism>
<feature type="domain" description="EGF-like" evidence="2">
    <location>
        <begin position="130"/>
        <end position="161"/>
    </location>
</feature>
<dbReference type="SMART" id="SM00261">
    <property type="entry name" value="FU"/>
    <property type="match status" value="3"/>
</dbReference>
<keyword evidence="1" id="KW-1133">Transmembrane helix</keyword>
<feature type="transmembrane region" description="Helical" evidence="1">
    <location>
        <begin position="385"/>
        <end position="406"/>
    </location>
</feature>
<dbReference type="SMART" id="SM00181">
    <property type="entry name" value="EGF"/>
    <property type="match status" value="7"/>
</dbReference>
<evidence type="ECO:0000313" key="4">
    <source>
        <dbReference type="Proteomes" id="UP001164746"/>
    </source>
</evidence>
<keyword evidence="4" id="KW-1185">Reference proteome</keyword>
<dbReference type="EMBL" id="CP111021">
    <property type="protein sequence ID" value="WAR16432.1"/>
    <property type="molecule type" value="Genomic_DNA"/>
</dbReference>
<keyword evidence="1" id="KW-0812">Transmembrane</keyword>
<dbReference type="Proteomes" id="UP001164746">
    <property type="component" value="Chromosome 10"/>
</dbReference>
<feature type="domain" description="EGF-like" evidence="2">
    <location>
        <begin position="293"/>
        <end position="333"/>
    </location>
</feature>
<dbReference type="SUPFAM" id="SSF57184">
    <property type="entry name" value="Growth factor receptor domain"/>
    <property type="match status" value="1"/>
</dbReference>
<evidence type="ECO:0000313" key="3">
    <source>
        <dbReference type="EMBL" id="WAR16432.1"/>
    </source>
</evidence>
<dbReference type="InterPro" id="IPR006212">
    <property type="entry name" value="Furin_repeat"/>
</dbReference>
<dbReference type="InterPro" id="IPR009030">
    <property type="entry name" value="Growth_fac_rcpt_cys_sf"/>
</dbReference>
<accession>A0ABY7F2L1</accession>
<evidence type="ECO:0000259" key="2">
    <source>
        <dbReference type="SMART" id="SM00181"/>
    </source>
</evidence>
<reference evidence="3" key="1">
    <citation type="submission" date="2022-11" db="EMBL/GenBank/DDBJ databases">
        <title>Centuries of genome instability and evolution in soft-shell clam transmissible cancer (bioRxiv).</title>
        <authorList>
            <person name="Hart S.F.M."/>
            <person name="Yonemitsu M.A."/>
            <person name="Giersch R.M."/>
            <person name="Beal B.F."/>
            <person name="Arriagada G."/>
            <person name="Davis B.W."/>
            <person name="Ostrander E.A."/>
            <person name="Goff S.P."/>
            <person name="Metzger M.J."/>
        </authorList>
    </citation>
    <scope>NUCLEOTIDE SEQUENCE</scope>
    <source>
        <strain evidence="3">MELC-2E11</strain>
        <tissue evidence="3">Siphon/mantle</tissue>
    </source>
</reference>
<evidence type="ECO:0000256" key="1">
    <source>
        <dbReference type="SAM" id="Phobius"/>
    </source>
</evidence>
<keyword evidence="1" id="KW-0472">Membrane</keyword>
<feature type="domain" description="EGF-like" evidence="2">
    <location>
        <begin position="69"/>
        <end position="99"/>
    </location>
</feature>
<feature type="domain" description="EGF-like" evidence="2">
    <location>
        <begin position="236"/>
        <end position="269"/>
    </location>
</feature>